<comment type="caution">
    <text evidence="6">The sequence shown here is derived from an EMBL/GenBank/DDBJ whole genome shotgun (WGS) entry which is preliminary data.</text>
</comment>
<evidence type="ECO:0000256" key="3">
    <source>
        <dbReference type="ARBA" id="ARBA00023125"/>
    </source>
</evidence>
<organism evidence="6 7">
    <name type="scientific">Novosphingobium aureum</name>
    <dbReference type="NCBI Taxonomy" id="2792964"/>
    <lineage>
        <taxon>Bacteria</taxon>
        <taxon>Pseudomonadati</taxon>
        <taxon>Pseudomonadota</taxon>
        <taxon>Alphaproteobacteria</taxon>
        <taxon>Sphingomonadales</taxon>
        <taxon>Sphingomonadaceae</taxon>
        <taxon>Novosphingobium</taxon>
    </lineage>
</organism>
<dbReference type="InterPro" id="IPR036388">
    <property type="entry name" value="WH-like_DNA-bd_sf"/>
</dbReference>
<gene>
    <name evidence="6" type="ORF">I5E68_03920</name>
</gene>
<sequence>MDRQDRFAGLSEFVATVRLGSFAAAARALGVTGSAIGKSISRLEARLGTKLLHRTTRRLTLTAEGQLYLDACQRIIDDLEGTELAMASGRDTPVGTLHLNLPAAFGRKHVMPILLQLTQQYRQLDLSVMFTERTSNVIDEGIDLAVRIGALGNDADLTARRVGTQRLLICASPDYLARHGAPAAPAELMQRDCIIGWRRAPRPTWLLKDEAGGEIAQEVKVRHEFSDGEAIVAAVLAGEGLSQLPTWLIDKELASGALVAVLEEFAGAEMPIHLVWPSSRYEQPRLRIVIDALAAAAQAQGSGFTPEALSRD</sequence>
<name>A0A931HAW2_9SPHN</name>
<keyword evidence="4" id="KW-0804">Transcription</keyword>
<protein>
    <submittedName>
        <fullName evidence="6">LysR family transcriptional regulator</fullName>
    </submittedName>
</protein>
<dbReference type="GO" id="GO:0003677">
    <property type="term" value="F:DNA binding"/>
    <property type="evidence" value="ECO:0007669"/>
    <property type="project" value="UniProtKB-KW"/>
</dbReference>
<dbReference type="InterPro" id="IPR036390">
    <property type="entry name" value="WH_DNA-bd_sf"/>
</dbReference>
<dbReference type="EMBL" id="JADZGI010000001">
    <property type="protein sequence ID" value="MBH0112101.1"/>
    <property type="molecule type" value="Genomic_DNA"/>
</dbReference>
<dbReference type="InterPro" id="IPR000847">
    <property type="entry name" value="LysR_HTH_N"/>
</dbReference>
<dbReference type="AlphaFoldDB" id="A0A931HAW2"/>
<keyword evidence="3" id="KW-0238">DNA-binding</keyword>
<evidence type="ECO:0000256" key="1">
    <source>
        <dbReference type="ARBA" id="ARBA00009437"/>
    </source>
</evidence>
<dbReference type="GO" id="GO:0003700">
    <property type="term" value="F:DNA-binding transcription factor activity"/>
    <property type="evidence" value="ECO:0007669"/>
    <property type="project" value="InterPro"/>
</dbReference>
<evidence type="ECO:0000313" key="7">
    <source>
        <dbReference type="Proteomes" id="UP000617634"/>
    </source>
</evidence>
<dbReference type="FunFam" id="1.10.10.10:FF:000001">
    <property type="entry name" value="LysR family transcriptional regulator"/>
    <property type="match status" value="1"/>
</dbReference>
<dbReference type="SUPFAM" id="SSF53850">
    <property type="entry name" value="Periplasmic binding protein-like II"/>
    <property type="match status" value="1"/>
</dbReference>
<evidence type="ECO:0000259" key="5">
    <source>
        <dbReference type="PROSITE" id="PS50931"/>
    </source>
</evidence>
<keyword evidence="2" id="KW-0805">Transcription regulation</keyword>
<dbReference type="Pfam" id="PF03466">
    <property type="entry name" value="LysR_substrate"/>
    <property type="match status" value="1"/>
</dbReference>
<dbReference type="Pfam" id="PF00126">
    <property type="entry name" value="HTH_1"/>
    <property type="match status" value="1"/>
</dbReference>
<dbReference type="RefSeq" id="WP_197160951.1">
    <property type="nucleotide sequence ID" value="NZ_JADZGI010000001.1"/>
</dbReference>
<proteinExistence type="inferred from homology"/>
<accession>A0A931HAW2</accession>
<dbReference type="PANTHER" id="PTHR30537:SF5">
    <property type="entry name" value="HTH-TYPE TRANSCRIPTIONAL ACTIVATOR TTDR-RELATED"/>
    <property type="match status" value="1"/>
</dbReference>
<evidence type="ECO:0000256" key="2">
    <source>
        <dbReference type="ARBA" id="ARBA00023015"/>
    </source>
</evidence>
<dbReference type="PANTHER" id="PTHR30537">
    <property type="entry name" value="HTH-TYPE TRANSCRIPTIONAL REGULATOR"/>
    <property type="match status" value="1"/>
</dbReference>
<dbReference type="Gene3D" id="3.40.190.290">
    <property type="match status" value="1"/>
</dbReference>
<evidence type="ECO:0000256" key="4">
    <source>
        <dbReference type="ARBA" id="ARBA00023163"/>
    </source>
</evidence>
<dbReference type="PROSITE" id="PS50931">
    <property type="entry name" value="HTH_LYSR"/>
    <property type="match status" value="1"/>
</dbReference>
<dbReference type="InterPro" id="IPR005119">
    <property type="entry name" value="LysR_subst-bd"/>
</dbReference>
<keyword evidence="7" id="KW-1185">Reference proteome</keyword>
<dbReference type="SUPFAM" id="SSF46785">
    <property type="entry name" value="Winged helix' DNA-binding domain"/>
    <property type="match status" value="1"/>
</dbReference>
<dbReference type="Proteomes" id="UP000617634">
    <property type="component" value="Unassembled WGS sequence"/>
</dbReference>
<dbReference type="CDD" id="cd08475">
    <property type="entry name" value="PBP2_CrgA_like_6"/>
    <property type="match status" value="1"/>
</dbReference>
<dbReference type="Gene3D" id="1.10.10.10">
    <property type="entry name" value="Winged helix-like DNA-binding domain superfamily/Winged helix DNA-binding domain"/>
    <property type="match status" value="1"/>
</dbReference>
<reference evidence="6" key="1">
    <citation type="submission" date="2020-11" db="EMBL/GenBank/DDBJ databases">
        <title>Novosphingobium aureum sp. nov., a marine bacterium isolated from sediment of a salt flat.</title>
        <authorList>
            <person name="Yoo Y."/>
            <person name="Kim J.-J."/>
        </authorList>
    </citation>
    <scope>NUCLEOTIDE SEQUENCE</scope>
    <source>
        <strain evidence="6">YJ-S2-02</strain>
    </source>
</reference>
<evidence type="ECO:0000313" key="6">
    <source>
        <dbReference type="EMBL" id="MBH0112101.1"/>
    </source>
</evidence>
<feature type="domain" description="HTH lysR-type" evidence="5">
    <location>
        <begin position="13"/>
        <end position="62"/>
    </location>
</feature>
<comment type="similarity">
    <text evidence="1">Belongs to the LysR transcriptional regulatory family.</text>
</comment>
<dbReference type="InterPro" id="IPR058163">
    <property type="entry name" value="LysR-type_TF_proteobact-type"/>
</dbReference>